<name>A0A068FTC8_9BBAC</name>
<keyword evidence="4" id="KW-1185">Reference proteome</keyword>
<dbReference type="OrthoDB" id="25918at10239"/>
<dbReference type="KEGG" id="vg:23632009"/>
<reference evidence="3" key="4">
    <citation type="journal article" date="2018" name="PLoS ONE">
        <title>Genomic analysis of an Argentinean isolate of Spodoptera frugiperda granulovirus reveals that various baculoviruses code for Lef-7 proteins with three F-box domains.</title>
        <authorList>
            <person name="Ferrelli M.L."/>
            <person name="Pidre M.L."/>
            <person name="Ghiringhelli P.D."/>
            <person name="Torres S."/>
            <person name="Fabre M.L."/>
            <person name="Masson T."/>
            <person name="Cedola M.T."/>
            <person name="Sciocco-Cap A."/>
            <person name="Romanowski V."/>
        </authorList>
    </citation>
    <scope>NUCLEOTIDE SEQUENCE</scope>
    <source>
        <strain evidence="3">ARG</strain>
    </source>
</reference>
<organism evidence="1">
    <name type="scientific">Spodoptera frugiperda granulovirus</name>
    <dbReference type="NCBI Taxonomy" id="307454"/>
    <lineage>
        <taxon>Viruses</taxon>
        <taxon>Viruses incertae sedis</taxon>
        <taxon>Naldaviricetes</taxon>
        <taxon>Lefavirales</taxon>
        <taxon>Baculoviridae</taxon>
        <taxon>Betabaculovirus</taxon>
        <taxon>Betabaculovirus spofrugiperdae</taxon>
    </lineage>
</organism>
<reference evidence="2 4" key="3">
    <citation type="journal article" date="2015" name="Viruses">
        <title>The complete sequence of the first Spodoptera frugiperda Betabaculovirus genome: a natural multiple recombinant virus.</title>
        <authorList>
            <person name="Cuartas P.E."/>
            <person name="Barrera G.P."/>
            <person name="Belaich M.N."/>
            <person name="Barreto E."/>
            <person name="Ghiringhelli P.D."/>
            <person name="Villamizar L.F."/>
        </authorList>
    </citation>
    <scope>NUCLEOTIDE SEQUENCE [LARGE SCALE GENOMIC DNA]</scope>
    <source>
        <strain evidence="2">VG008</strain>
    </source>
</reference>
<evidence type="ECO:0000313" key="3">
    <source>
        <dbReference type="EMBL" id="AXS01025.1"/>
    </source>
</evidence>
<protein>
    <submittedName>
        <fullName evidence="2">ORF006</fullName>
    </submittedName>
</protein>
<dbReference type="EMBL" id="KM371112">
    <property type="protein sequence ID" value="AJK91667.1"/>
    <property type="molecule type" value="Genomic_DNA"/>
</dbReference>
<proteinExistence type="predicted"/>
<dbReference type="EMBL" id="MH170055">
    <property type="protein sequence ID" value="AXS01025.1"/>
    <property type="molecule type" value="Genomic_DNA"/>
</dbReference>
<evidence type="ECO:0000313" key="4">
    <source>
        <dbReference type="Proteomes" id="UP000201335"/>
    </source>
</evidence>
<reference evidence="1" key="1">
    <citation type="submission" date="2014-04" db="EMBL/GenBank/DDBJ databases">
        <title>Characterization of a Colombian granulovirus (Baculoviridae: betabaculovirus) isolated from Spodoptera frugiperda (J.E. Smith) (Lepidoptera: Noctuidae) larvae.</title>
        <authorList>
            <person name="Cuartas P."/>
            <person name="Barrera G."/>
            <person name="Barreto-Hernandez E."/>
            <person name="Villamizar L."/>
        </authorList>
    </citation>
    <scope>NUCLEOTIDE SEQUENCE</scope>
    <source>
        <strain evidence="1">VG008</strain>
    </source>
</reference>
<reference evidence="2" key="2">
    <citation type="submission" date="2014-08" db="EMBL/GenBank/DDBJ databases">
        <authorList>
            <person name="Cuartas Otalora P.E."/>
            <person name="Barrera Cubillos G.P."/>
            <person name="Barreto Hernandez E."/>
            <person name="Belaich M.N."/>
            <person name="Ghiringhelli P.D."/>
            <person name="Villamizar Rivero L.F."/>
        </authorList>
    </citation>
    <scope>NUCLEOTIDE SEQUENCE</scope>
    <source>
        <strain evidence="2">VG008</strain>
    </source>
</reference>
<sequence>MSTIAEPSVALDCHEQEIWTRICEMFTYLSRVDDMDEEQWRMIKVLSDGFIALMETSNKSQVLNVLYDLLYKYVERSQNYNDII</sequence>
<evidence type="ECO:0000313" key="1">
    <source>
        <dbReference type="EMBL" id="AID68443.1"/>
    </source>
</evidence>
<dbReference type="GeneID" id="23632009"/>
<accession>A0A068FTC8</accession>
<dbReference type="RefSeq" id="YP_009121792.1">
    <property type="nucleotide sequence ID" value="NC_026511.1"/>
</dbReference>
<evidence type="ECO:0000313" key="2">
    <source>
        <dbReference type="EMBL" id="AJK91667.1"/>
    </source>
</evidence>
<dbReference type="Proteomes" id="UP000201335">
    <property type="component" value="Segment"/>
</dbReference>
<dbReference type="EMBL" id="KJ698690">
    <property type="protein sequence ID" value="AID68443.1"/>
    <property type="molecule type" value="Genomic_DNA"/>
</dbReference>